<dbReference type="Proteomes" id="UP000177141">
    <property type="component" value="Unassembled WGS sequence"/>
</dbReference>
<name>A0A1F7IVK8_9BACT</name>
<keyword evidence="1" id="KW-0413">Isomerase</keyword>
<dbReference type="InterPro" id="IPR058741">
    <property type="entry name" value="MurL_C"/>
</dbReference>
<dbReference type="HAMAP" id="MF_02209">
    <property type="entry name" value="MurL"/>
    <property type="match status" value="1"/>
</dbReference>
<comment type="function">
    <text evidence="1">Cell wall formation. Catalyzes epimerization of the terminal L-glutamate in UDP-N-acetyl-alpha-D-muramoyl-L-alanyl-L-glutamate.</text>
</comment>
<dbReference type="EMBL" id="MGAL01000032">
    <property type="protein sequence ID" value="OGK47397.1"/>
    <property type="molecule type" value="Genomic_DNA"/>
</dbReference>
<comment type="pathway">
    <text evidence="1">Cell wall biogenesis; peptidoglycan biosynthesis.</text>
</comment>
<sequence length="444" mass="51208">MQDLQFIFSSFSYNSDKLEYSFNYEIEGDKTYKFTEKIILPFLKQNADKRLLDRILFSLHLVLGISYWKTFCPRKILIKSGSLSKKQAKFWNELYTKGLGEFFYKNKIDYRGLIQFPFDEDFTDQTIDTDLQVTDRALVGIGGGKDSIVAAKILKKNHYPFCGLVIDAQCGNELLQTFAAMIAPDTLTIKRQIDQRLITLNKQNDVYNGHVPISAINAAIGVLAAVLYDYKYVIVGNEKSADYGNVEYLGSMINHQWSKSSEFEKLFCSYVEENLTNSVTYFSLLRPYSELRITQLFAQYPDYFKHFTSCNRNFSITKSFEKKWCCACPKCAFVFVMLSSFLKKDDVIQIFGENLLDKISLINTYKELLGIKGIKPFECVGTPDEVVVAFYLTYEKHEFDDDLSMKMFMTEVLPELKNIEQMKQDAFATGDISSIPEAFRNLFE</sequence>
<proteinExistence type="inferred from homology"/>
<dbReference type="GO" id="GO:0071555">
    <property type="term" value="P:cell wall organization"/>
    <property type="evidence" value="ECO:0007669"/>
    <property type="project" value="UniProtKB-KW"/>
</dbReference>
<evidence type="ECO:0000313" key="5">
    <source>
        <dbReference type="Proteomes" id="UP000177141"/>
    </source>
</evidence>
<dbReference type="Pfam" id="PF26298">
    <property type="entry name" value="MurL_epimerase_C"/>
    <property type="match status" value="1"/>
</dbReference>
<dbReference type="SUPFAM" id="SSF52402">
    <property type="entry name" value="Adenine nucleotide alpha hydrolases-like"/>
    <property type="match status" value="1"/>
</dbReference>
<dbReference type="GO" id="GO:0051301">
    <property type="term" value="P:cell division"/>
    <property type="evidence" value="ECO:0007669"/>
    <property type="project" value="UniProtKB-KW"/>
</dbReference>
<protein>
    <recommendedName>
        <fullName evidence="1">UDP-N-acetyl-alpha-D-muramoyl-L-alanyl-L-glutamate epimerase</fullName>
        <ecNumber evidence="1">5.1.1.23</ecNumber>
    </recommendedName>
    <alternativeName>
        <fullName evidence="1">UDP-MurNAc-L-Ala-L-Glu epimerase</fullName>
    </alternativeName>
</protein>
<organism evidence="4 5">
    <name type="scientific">Candidatus Roizmanbacteria bacterium RIFCSPLOWO2_01_FULL_38_12</name>
    <dbReference type="NCBI Taxonomy" id="1802061"/>
    <lineage>
        <taxon>Bacteria</taxon>
        <taxon>Candidatus Roizmaniibacteriota</taxon>
    </lineage>
</organism>
<keyword evidence="1" id="KW-0961">Cell wall biogenesis/degradation</keyword>
<dbReference type="Pfam" id="PF26299">
    <property type="entry name" value="MurL_N"/>
    <property type="match status" value="1"/>
</dbReference>
<dbReference type="InterPro" id="IPR058740">
    <property type="entry name" value="MurL_N"/>
</dbReference>
<dbReference type="UniPathway" id="UPA00219"/>
<keyword evidence="1" id="KW-0133">Cell shape</keyword>
<keyword evidence="1" id="KW-0132">Cell division</keyword>
<comment type="similarity">
    <text evidence="1">Belongs to the MurL family.</text>
</comment>
<comment type="caution">
    <text evidence="4">The sequence shown here is derived from an EMBL/GenBank/DDBJ whole genome shotgun (WGS) entry which is preliminary data.</text>
</comment>
<evidence type="ECO:0000313" key="4">
    <source>
        <dbReference type="EMBL" id="OGK47397.1"/>
    </source>
</evidence>
<reference evidence="4 5" key="1">
    <citation type="journal article" date="2016" name="Nat. Commun.">
        <title>Thousands of microbial genomes shed light on interconnected biogeochemical processes in an aquifer system.</title>
        <authorList>
            <person name="Anantharaman K."/>
            <person name="Brown C.T."/>
            <person name="Hug L.A."/>
            <person name="Sharon I."/>
            <person name="Castelle C.J."/>
            <person name="Probst A.J."/>
            <person name="Thomas B.C."/>
            <person name="Singh A."/>
            <person name="Wilkins M.J."/>
            <person name="Karaoz U."/>
            <person name="Brodie E.L."/>
            <person name="Williams K.H."/>
            <person name="Hubbard S.S."/>
            <person name="Banfield J.F."/>
        </authorList>
    </citation>
    <scope>NUCLEOTIDE SEQUENCE [LARGE SCALE GENOMIC DNA]</scope>
</reference>
<dbReference type="AlphaFoldDB" id="A0A1F7IVK8"/>
<comment type="catalytic activity">
    <reaction evidence="1">
        <text>UDP-N-acetyl-alpha-D-muramoyl-L-alanyl-L-glutamate + ATP + H2O = UDP-N-acetyl-alpha-D-muramoyl-L-alanyl-D-glutamate + AMP + diphosphate + H(+)</text>
        <dbReference type="Rhea" id="RHEA:58812"/>
        <dbReference type="ChEBI" id="CHEBI:15377"/>
        <dbReference type="ChEBI" id="CHEBI:15378"/>
        <dbReference type="ChEBI" id="CHEBI:30616"/>
        <dbReference type="ChEBI" id="CHEBI:33019"/>
        <dbReference type="ChEBI" id="CHEBI:83900"/>
        <dbReference type="ChEBI" id="CHEBI:142725"/>
        <dbReference type="ChEBI" id="CHEBI:456215"/>
        <dbReference type="EC" id="5.1.1.23"/>
    </reaction>
</comment>
<evidence type="ECO:0000256" key="1">
    <source>
        <dbReference type="HAMAP-Rule" id="MF_02209"/>
    </source>
</evidence>
<dbReference type="GO" id="GO:0005737">
    <property type="term" value="C:cytoplasm"/>
    <property type="evidence" value="ECO:0007669"/>
    <property type="project" value="UniProtKB-UniRule"/>
</dbReference>
<dbReference type="STRING" id="1802061.A3A93_00790"/>
<feature type="domain" description="MurL C-terminal" evidence="2">
    <location>
        <begin position="307"/>
        <end position="414"/>
    </location>
</feature>
<accession>A0A1F7IVK8</accession>
<feature type="domain" description="MurL N-terminal" evidence="3">
    <location>
        <begin position="5"/>
        <end position="284"/>
    </location>
</feature>
<keyword evidence="1" id="KW-0573">Peptidoglycan synthesis</keyword>
<dbReference type="EC" id="5.1.1.23" evidence="1"/>
<dbReference type="GO" id="GO:0016855">
    <property type="term" value="F:racemase and epimerase activity, acting on amino acids and derivatives"/>
    <property type="evidence" value="ECO:0007669"/>
    <property type="project" value="UniProtKB-UniRule"/>
</dbReference>
<dbReference type="GO" id="GO:0009252">
    <property type="term" value="P:peptidoglycan biosynthetic process"/>
    <property type="evidence" value="ECO:0007669"/>
    <property type="project" value="UniProtKB-UniRule"/>
</dbReference>
<keyword evidence="1" id="KW-0131">Cell cycle</keyword>
<evidence type="ECO:0000259" key="2">
    <source>
        <dbReference type="Pfam" id="PF26298"/>
    </source>
</evidence>
<dbReference type="InterPro" id="IPR043689">
    <property type="entry name" value="MurL"/>
</dbReference>
<dbReference type="GO" id="GO:0008360">
    <property type="term" value="P:regulation of cell shape"/>
    <property type="evidence" value="ECO:0007669"/>
    <property type="project" value="UniProtKB-KW"/>
</dbReference>
<evidence type="ECO:0000259" key="3">
    <source>
        <dbReference type="Pfam" id="PF26299"/>
    </source>
</evidence>
<gene>
    <name evidence="1" type="primary">murL</name>
    <name evidence="4" type="ORF">A3A93_00790</name>
</gene>